<evidence type="ECO:0000259" key="9">
    <source>
        <dbReference type="PROSITE" id="PS51755"/>
    </source>
</evidence>
<keyword evidence="5" id="KW-0804">Transcription</keyword>
<reference evidence="10" key="1">
    <citation type="submission" date="2020-09" db="EMBL/GenBank/DDBJ databases">
        <title>A novel bacterium of genus Paenibacillus, isolated from South China Sea.</title>
        <authorList>
            <person name="Huang H."/>
            <person name="Mo K."/>
            <person name="Hu Y."/>
        </authorList>
    </citation>
    <scope>NUCLEOTIDE SEQUENCE</scope>
    <source>
        <strain evidence="10">IB182496</strain>
    </source>
</reference>
<dbReference type="InterPro" id="IPR001789">
    <property type="entry name" value="Sig_transdc_resp-reg_receiver"/>
</dbReference>
<dbReference type="InterPro" id="IPR001867">
    <property type="entry name" value="OmpR/PhoB-type_DNA-bd"/>
</dbReference>
<dbReference type="AlphaFoldDB" id="A0A927GQ88"/>
<dbReference type="GO" id="GO:0032993">
    <property type="term" value="C:protein-DNA complex"/>
    <property type="evidence" value="ECO:0007669"/>
    <property type="project" value="TreeGrafter"/>
</dbReference>
<keyword evidence="11" id="KW-1185">Reference proteome</keyword>
<name>A0A927GQ88_9BACL</name>
<dbReference type="GO" id="GO:0000976">
    <property type="term" value="F:transcription cis-regulatory region binding"/>
    <property type="evidence" value="ECO:0007669"/>
    <property type="project" value="TreeGrafter"/>
</dbReference>
<dbReference type="PROSITE" id="PS50110">
    <property type="entry name" value="RESPONSE_REGULATORY"/>
    <property type="match status" value="1"/>
</dbReference>
<dbReference type="Gene3D" id="3.40.50.2300">
    <property type="match status" value="1"/>
</dbReference>
<dbReference type="GO" id="GO:0006355">
    <property type="term" value="P:regulation of DNA-templated transcription"/>
    <property type="evidence" value="ECO:0007669"/>
    <property type="project" value="InterPro"/>
</dbReference>
<dbReference type="Pfam" id="PF00072">
    <property type="entry name" value="Response_reg"/>
    <property type="match status" value="1"/>
</dbReference>
<evidence type="ECO:0000313" key="11">
    <source>
        <dbReference type="Proteomes" id="UP000621560"/>
    </source>
</evidence>
<dbReference type="Pfam" id="PF00486">
    <property type="entry name" value="Trans_reg_C"/>
    <property type="match status" value="1"/>
</dbReference>
<dbReference type="InterPro" id="IPR039420">
    <property type="entry name" value="WalR-like"/>
</dbReference>
<accession>A0A927GQ88</accession>
<comment type="caution">
    <text evidence="10">The sequence shown here is derived from an EMBL/GenBank/DDBJ whole genome shotgun (WGS) entry which is preliminary data.</text>
</comment>
<keyword evidence="3" id="KW-0805">Transcription regulation</keyword>
<dbReference type="PROSITE" id="PS51755">
    <property type="entry name" value="OMPR_PHOB"/>
    <property type="match status" value="1"/>
</dbReference>
<dbReference type="GO" id="GO:0005829">
    <property type="term" value="C:cytosol"/>
    <property type="evidence" value="ECO:0007669"/>
    <property type="project" value="TreeGrafter"/>
</dbReference>
<dbReference type="SMART" id="SM00862">
    <property type="entry name" value="Trans_reg_C"/>
    <property type="match status" value="1"/>
</dbReference>
<keyword evidence="2" id="KW-0902">Two-component regulatory system</keyword>
<dbReference type="SUPFAM" id="SSF52172">
    <property type="entry name" value="CheY-like"/>
    <property type="match status" value="1"/>
</dbReference>
<evidence type="ECO:0000256" key="1">
    <source>
        <dbReference type="ARBA" id="ARBA00022553"/>
    </source>
</evidence>
<keyword evidence="1 6" id="KW-0597">Phosphoprotein</keyword>
<organism evidence="10 11">
    <name type="scientific">Paenibacillus sabuli</name>
    <dbReference type="NCBI Taxonomy" id="2772509"/>
    <lineage>
        <taxon>Bacteria</taxon>
        <taxon>Bacillati</taxon>
        <taxon>Bacillota</taxon>
        <taxon>Bacilli</taxon>
        <taxon>Bacillales</taxon>
        <taxon>Paenibacillaceae</taxon>
        <taxon>Paenibacillus</taxon>
    </lineage>
</organism>
<dbReference type="PANTHER" id="PTHR48111:SF1">
    <property type="entry name" value="TWO-COMPONENT RESPONSE REGULATOR ORR33"/>
    <property type="match status" value="1"/>
</dbReference>
<keyword evidence="4 7" id="KW-0238">DNA-binding</keyword>
<feature type="modified residue" description="4-aspartylphosphate" evidence="6">
    <location>
        <position position="53"/>
    </location>
</feature>
<dbReference type="FunFam" id="3.40.50.2300:FF:000001">
    <property type="entry name" value="DNA-binding response regulator PhoB"/>
    <property type="match status" value="1"/>
</dbReference>
<dbReference type="InterPro" id="IPR036388">
    <property type="entry name" value="WH-like_DNA-bd_sf"/>
</dbReference>
<dbReference type="EMBL" id="JACXIZ010000002">
    <property type="protein sequence ID" value="MBD2843630.1"/>
    <property type="molecule type" value="Genomic_DNA"/>
</dbReference>
<evidence type="ECO:0000256" key="6">
    <source>
        <dbReference type="PROSITE-ProRule" id="PRU00169"/>
    </source>
</evidence>
<dbReference type="RefSeq" id="WP_190913623.1">
    <property type="nucleotide sequence ID" value="NZ_JACXIZ010000002.1"/>
</dbReference>
<proteinExistence type="predicted"/>
<dbReference type="SMART" id="SM00448">
    <property type="entry name" value="REC"/>
    <property type="match status" value="1"/>
</dbReference>
<evidence type="ECO:0000256" key="3">
    <source>
        <dbReference type="ARBA" id="ARBA00023015"/>
    </source>
</evidence>
<evidence type="ECO:0000313" key="10">
    <source>
        <dbReference type="EMBL" id="MBD2843630.1"/>
    </source>
</evidence>
<feature type="DNA-binding region" description="OmpR/PhoB-type" evidence="7">
    <location>
        <begin position="126"/>
        <end position="225"/>
    </location>
</feature>
<dbReference type="CDD" id="cd00383">
    <property type="entry name" value="trans_reg_C"/>
    <property type="match status" value="1"/>
</dbReference>
<dbReference type="GO" id="GO:0000156">
    <property type="term" value="F:phosphorelay response regulator activity"/>
    <property type="evidence" value="ECO:0007669"/>
    <property type="project" value="TreeGrafter"/>
</dbReference>
<evidence type="ECO:0000256" key="5">
    <source>
        <dbReference type="ARBA" id="ARBA00023163"/>
    </source>
</evidence>
<evidence type="ECO:0000256" key="4">
    <source>
        <dbReference type="ARBA" id="ARBA00023125"/>
    </source>
</evidence>
<dbReference type="Gene3D" id="6.10.250.690">
    <property type="match status" value="1"/>
</dbReference>
<evidence type="ECO:0000256" key="7">
    <source>
        <dbReference type="PROSITE-ProRule" id="PRU01091"/>
    </source>
</evidence>
<feature type="domain" description="Response regulatory" evidence="8">
    <location>
        <begin position="4"/>
        <end position="117"/>
    </location>
</feature>
<sequence length="227" mass="25516">MNSRILIVEDEPDLAMVLHAYLRQAGYATERAETGERALELTAQWRPQLVLLDVLLPDLDGWVVLERLRAHSSIPVIMLTALGDLAYKLQGFERGADDYITKPFIGEELVARVGAVLRRPARIMTPERAVFGGLSLDFGAREVSLRGRQVPLPPRDLELLTHMARHPNYSLSRAQLIEAVWGIDYDGSDRAVDMAVTRIRQALAEWPAAEGEIATIRNYGYQFRVAR</sequence>
<gene>
    <name evidence="10" type="ORF">IDH44_00385</name>
</gene>
<dbReference type="CDD" id="cd17574">
    <property type="entry name" value="REC_OmpR"/>
    <property type="match status" value="1"/>
</dbReference>
<evidence type="ECO:0000259" key="8">
    <source>
        <dbReference type="PROSITE" id="PS50110"/>
    </source>
</evidence>
<evidence type="ECO:0000256" key="2">
    <source>
        <dbReference type="ARBA" id="ARBA00023012"/>
    </source>
</evidence>
<dbReference type="InterPro" id="IPR011006">
    <property type="entry name" value="CheY-like_superfamily"/>
</dbReference>
<feature type="domain" description="OmpR/PhoB-type" evidence="9">
    <location>
        <begin position="126"/>
        <end position="225"/>
    </location>
</feature>
<dbReference type="Gene3D" id="1.10.10.10">
    <property type="entry name" value="Winged helix-like DNA-binding domain superfamily/Winged helix DNA-binding domain"/>
    <property type="match status" value="1"/>
</dbReference>
<dbReference type="PANTHER" id="PTHR48111">
    <property type="entry name" value="REGULATOR OF RPOS"/>
    <property type="match status" value="1"/>
</dbReference>
<protein>
    <submittedName>
        <fullName evidence="10">Response regulator transcription factor</fullName>
    </submittedName>
</protein>
<dbReference type="Proteomes" id="UP000621560">
    <property type="component" value="Unassembled WGS sequence"/>
</dbReference>